<reference evidence="2 3" key="1">
    <citation type="journal article" date="2018" name="Nat. Ecol. Evol.">
        <title>Pezizomycetes genomes reveal the molecular basis of ectomycorrhizal truffle lifestyle.</title>
        <authorList>
            <person name="Murat C."/>
            <person name="Payen T."/>
            <person name="Noel B."/>
            <person name="Kuo A."/>
            <person name="Morin E."/>
            <person name="Chen J."/>
            <person name="Kohler A."/>
            <person name="Krizsan K."/>
            <person name="Balestrini R."/>
            <person name="Da Silva C."/>
            <person name="Montanini B."/>
            <person name="Hainaut M."/>
            <person name="Levati E."/>
            <person name="Barry K.W."/>
            <person name="Belfiori B."/>
            <person name="Cichocki N."/>
            <person name="Clum A."/>
            <person name="Dockter R.B."/>
            <person name="Fauchery L."/>
            <person name="Guy J."/>
            <person name="Iotti M."/>
            <person name="Le Tacon F."/>
            <person name="Lindquist E.A."/>
            <person name="Lipzen A."/>
            <person name="Malagnac F."/>
            <person name="Mello A."/>
            <person name="Molinier V."/>
            <person name="Miyauchi S."/>
            <person name="Poulain J."/>
            <person name="Riccioni C."/>
            <person name="Rubini A."/>
            <person name="Sitrit Y."/>
            <person name="Splivallo R."/>
            <person name="Traeger S."/>
            <person name="Wang M."/>
            <person name="Zifcakova L."/>
            <person name="Wipf D."/>
            <person name="Zambonelli A."/>
            <person name="Paolocci F."/>
            <person name="Nowrousian M."/>
            <person name="Ottonello S."/>
            <person name="Baldrian P."/>
            <person name="Spatafora J.W."/>
            <person name="Henrissat B."/>
            <person name="Nagy L.G."/>
            <person name="Aury J.M."/>
            <person name="Wincker P."/>
            <person name="Grigoriev I.V."/>
            <person name="Bonfante P."/>
            <person name="Martin F.M."/>
        </authorList>
    </citation>
    <scope>NUCLEOTIDE SEQUENCE [LARGE SCALE GENOMIC DNA]</scope>
    <source>
        <strain evidence="2 3">CCBAS932</strain>
    </source>
</reference>
<dbReference type="Pfam" id="PF04199">
    <property type="entry name" value="Cyclase"/>
    <property type="match status" value="1"/>
</dbReference>
<evidence type="ECO:0000313" key="3">
    <source>
        <dbReference type="Proteomes" id="UP000277580"/>
    </source>
</evidence>
<organism evidence="2 3">
    <name type="scientific">Morchella conica CCBAS932</name>
    <dbReference type="NCBI Taxonomy" id="1392247"/>
    <lineage>
        <taxon>Eukaryota</taxon>
        <taxon>Fungi</taxon>
        <taxon>Dikarya</taxon>
        <taxon>Ascomycota</taxon>
        <taxon>Pezizomycotina</taxon>
        <taxon>Pezizomycetes</taxon>
        <taxon>Pezizales</taxon>
        <taxon>Morchellaceae</taxon>
        <taxon>Morchella</taxon>
    </lineage>
</organism>
<dbReference type="InterPro" id="IPR007325">
    <property type="entry name" value="KFase/CYL"/>
</dbReference>
<evidence type="ECO:0000256" key="1">
    <source>
        <dbReference type="ARBA" id="ARBA00007865"/>
    </source>
</evidence>
<dbReference type="EMBL" id="ML119106">
    <property type="protein sequence ID" value="RPB17329.1"/>
    <property type="molecule type" value="Genomic_DNA"/>
</dbReference>
<accession>A0A3N4L779</accession>
<dbReference type="InterPro" id="IPR037175">
    <property type="entry name" value="KFase_sf"/>
</dbReference>
<dbReference type="Proteomes" id="UP000277580">
    <property type="component" value="Unassembled WGS sequence"/>
</dbReference>
<dbReference type="SUPFAM" id="SSF102198">
    <property type="entry name" value="Putative cyclase"/>
    <property type="match status" value="1"/>
</dbReference>
<dbReference type="STRING" id="1392247.A0A3N4L779"/>
<sequence>MAPASSAADRLLQISNTLPATSTSARMQFDPNSNSFPLRKDLPAIPGAPKGAAWFWGADDQLGRVNLLTPARVKEAVKEVVTGETVPLNLEVSELKPCYGRETFEHTIKSIMPRVAFDDLYSMNTQSSTQWDGLRHVAHLSSEIFYNGCTQKDIIGPAANTKCGMQAWSQHGIVGRAILIDYVGYAGANNLPALDYYDNQSIPLSALVAAGKAQGIDVRPAAQGGDIRVGDILLIRSGFIKNYRSLSPEDRVRLHSKTAGFGDDDEQTYPGLEQTEEVLDWLHDCYFAAVAGDAPAFEAWPSKADFYLHEYILALWGCPLGELWDLEKLAAKCRESGKWTFLLTSSPANVNGGVGSHANAIAIL</sequence>
<proteinExistence type="inferred from homology"/>
<dbReference type="AlphaFoldDB" id="A0A3N4L779"/>
<name>A0A3N4L779_9PEZI</name>
<dbReference type="OrthoDB" id="5396at2759"/>
<gene>
    <name evidence="2" type="ORF">P167DRAFT_515710</name>
</gene>
<protein>
    <recommendedName>
        <fullName evidence="4">Cyclase</fullName>
    </recommendedName>
</protein>
<evidence type="ECO:0008006" key="4">
    <source>
        <dbReference type="Google" id="ProtNLM"/>
    </source>
</evidence>
<dbReference type="PANTHER" id="PTHR34861:SF10">
    <property type="entry name" value="CYCLASE"/>
    <property type="match status" value="1"/>
</dbReference>
<evidence type="ECO:0000313" key="2">
    <source>
        <dbReference type="EMBL" id="RPB17329.1"/>
    </source>
</evidence>
<dbReference type="GO" id="GO:0019441">
    <property type="term" value="P:L-tryptophan catabolic process to kynurenine"/>
    <property type="evidence" value="ECO:0007669"/>
    <property type="project" value="InterPro"/>
</dbReference>
<comment type="similarity">
    <text evidence="1">Belongs to the Cyclase 1 superfamily.</text>
</comment>
<keyword evidence="3" id="KW-1185">Reference proteome</keyword>
<dbReference type="PANTHER" id="PTHR34861">
    <property type="match status" value="1"/>
</dbReference>
<dbReference type="InParanoid" id="A0A3N4L779"/>
<dbReference type="GO" id="GO:0004061">
    <property type="term" value="F:arylformamidase activity"/>
    <property type="evidence" value="ECO:0007669"/>
    <property type="project" value="InterPro"/>
</dbReference>
<dbReference type="Gene3D" id="3.50.30.50">
    <property type="entry name" value="Putative cyclase"/>
    <property type="match status" value="1"/>
</dbReference>